<evidence type="ECO:0000259" key="1">
    <source>
        <dbReference type="Pfam" id="PF06985"/>
    </source>
</evidence>
<gene>
    <name evidence="2" type="ORF">K469DRAFT_668402</name>
</gene>
<protein>
    <submittedName>
        <fullName evidence="2">HET-domain-containing protein</fullName>
    </submittedName>
</protein>
<sequence>MIREFNYPSPLDLMSKGIRLVEVLDGPDDEPVSCALRYHSLDSCVPYTALSYKWGDVADSEMIYLDNKPFKAGRNLWEFLRRARRLSDRKFFWIDAISIDQENTEERNHQVALMREIYSKASEVAVWLGPADKGSDLAMKRINKARPKNCNKGFKPIWTREEGKAIFALYDRGYWRRIWIVQEFILAKEVILYCGEMIAKEQAIASVSDQLEQALRSGRIQHHPFAEKVLYSFASDIIRQRNAWKELPDEAKGFTLTRLLQISQHMESADNRDRVYGLLSLINGTEVDSFNITADYSKTPLDIYRQLLQSLSSRKDMPSSHVEVFAQLLRQVLGLDLLNLRVDGVSNKLFAQEIYPWRLPNSKLHFETPHNATTLRIWGWPIGRSTNVLRSGKRTHTKNLVVF</sequence>
<dbReference type="PANTHER" id="PTHR24148">
    <property type="entry name" value="ANKYRIN REPEAT DOMAIN-CONTAINING PROTEIN 39 HOMOLOG-RELATED"/>
    <property type="match status" value="1"/>
</dbReference>
<proteinExistence type="predicted"/>
<dbReference type="Pfam" id="PF06985">
    <property type="entry name" value="HET"/>
    <property type="match status" value="1"/>
</dbReference>
<dbReference type="EMBL" id="ML994643">
    <property type="protein sequence ID" value="KAF2183383.1"/>
    <property type="molecule type" value="Genomic_DNA"/>
</dbReference>
<keyword evidence="3" id="KW-1185">Reference proteome</keyword>
<dbReference type="AlphaFoldDB" id="A0A6A6DWH8"/>
<accession>A0A6A6DWH8</accession>
<reference evidence="2" key="1">
    <citation type="journal article" date="2020" name="Stud. Mycol.">
        <title>101 Dothideomycetes genomes: a test case for predicting lifestyles and emergence of pathogens.</title>
        <authorList>
            <person name="Haridas S."/>
            <person name="Albert R."/>
            <person name="Binder M."/>
            <person name="Bloem J."/>
            <person name="Labutti K."/>
            <person name="Salamov A."/>
            <person name="Andreopoulos B."/>
            <person name="Baker S."/>
            <person name="Barry K."/>
            <person name="Bills G."/>
            <person name="Bluhm B."/>
            <person name="Cannon C."/>
            <person name="Castanera R."/>
            <person name="Culley D."/>
            <person name="Daum C."/>
            <person name="Ezra D."/>
            <person name="Gonzalez J."/>
            <person name="Henrissat B."/>
            <person name="Kuo A."/>
            <person name="Liang C."/>
            <person name="Lipzen A."/>
            <person name="Lutzoni F."/>
            <person name="Magnuson J."/>
            <person name="Mondo S."/>
            <person name="Nolan M."/>
            <person name="Ohm R."/>
            <person name="Pangilinan J."/>
            <person name="Park H.-J."/>
            <person name="Ramirez L."/>
            <person name="Alfaro M."/>
            <person name="Sun H."/>
            <person name="Tritt A."/>
            <person name="Yoshinaga Y."/>
            <person name="Zwiers L.-H."/>
            <person name="Turgeon B."/>
            <person name="Goodwin S."/>
            <person name="Spatafora J."/>
            <person name="Crous P."/>
            <person name="Grigoriev I."/>
        </authorList>
    </citation>
    <scope>NUCLEOTIDE SEQUENCE</scope>
    <source>
        <strain evidence="2">CBS 207.26</strain>
    </source>
</reference>
<dbReference type="InterPro" id="IPR052895">
    <property type="entry name" value="HetReg/Transcr_Mod"/>
</dbReference>
<evidence type="ECO:0000313" key="3">
    <source>
        <dbReference type="Proteomes" id="UP000800200"/>
    </source>
</evidence>
<feature type="domain" description="Heterokaryon incompatibility" evidence="1">
    <location>
        <begin position="47"/>
        <end position="183"/>
    </location>
</feature>
<dbReference type="InterPro" id="IPR010730">
    <property type="entry name" value="HET"/>
</dbReference>
<organism evidence="2 3">
    <name type="scientific">Zopfia rhizophila CBS 207.26</name>
    <dbReference type="NCBI Taxonomy" id="1314779"/>
    <lineage>
        <taxon>Eukaryota</taxon>
        <taxon>Fungi</taxon>
        <taxon>Dikarya</taxon>
        <taxon>Ascomycota</taxon>
        <taxon>Pezizomycotina</taxon>
        <taxon>Dothideomycetes</taxon>
        <taxon>Dothideomycetes incertae sedis</taxon>
        <taxon>Zopfiaceae</taxon>
        <taxon>Zopfia</taxon>
    </lineage>
</organism>
<dbReference type="Proteomes" id="UP000800200">
    <property type="component" value="Unassembled WGS sequence"/>
</dbReference>
<dbReference type="PANTHER" id="PTHR24148:SF73">
    <property type="entry name" value="HET DOMAIN PROTEIN (AFU_ORTHOLOGUE AFUA_8G01020)"/>
    <property type="match status" value="1"/>
</dbReference>
<evidence type="ECO:0000313" key="2">
    <source>
        <dbReference type="EMBL" id="KAF2183383.1"/>
    </source>
</evidence>
<name>A0A6A6DWH8_9PEZI</name>
<dbReference type="OrthoDB" id="3553147at2759"/>